<comment type="caution">
    <text evidence="1">The sequence shown here is derived from an EMBL/GenBank/DDBJ whole genome shotgun (WGS) entry which is preliminary data.</text>
</comment>
<evidence type="ECO:0000313" key="2">
    <source>
        <dbReference type="Proteomes" id="UP000032142"/>
    </source>
</evidence>
<keyword evidence="1" id="KW-0540">Nuclease</keyword>
<reference evidence="2" key="1">
    <citation type="submission" date="2014-09" db="EMBL/GenBank/DDBJ databases">
        <authorList>
            <person name="Mudge J."/>
            <person name="Ramaraj T."/>
            <person name="Lindquist I.E."/>
            <person name="Bharti A.K."/>
            <person name="Sundararajan A."/>
            <person name="Cameron C.T."/>
            <person name="Woodward J.E."/>
            <person name="May G.D."/>
            <person name="Brubaker C."/>
            <person name="Broadhvest J."/>
            <person name="Wilkins T.A."/>
        </authorList>
    </citation>
    <scope>NUCLEOTIDE SEQUENCE</scope>
    <source>
        <strain evidence="2">cv. AKA8401</strain>
    </source>
</reference>
<name>A0A0B0MZ46_GOSAR</name>
<dbReference type="GO" id="GO:0004519">
    <property type="term" value="F:endonuclease activity"/>
    <property type="evidence" value="ECO:0007669"/>
    <property type="project" value="UniProtKB-KW"/>
</dbReference>
<keyword evidence="2" id="KW-1185">Reference proteome</keyword>
<evidence type="ECO:0000313" key="1">
    <source>
        <dbReference type="EMBL" id="KHG04201.1"/>
    </source>
</evidence>
<organism evidence="1 2">
    <name type="scientific">Gossypium arboreum</name>
    <name type="common">Tree cotton</name>
    <name type="synonym">Gossypium nanking</name>
    <dbReference type="NCBI Taxonomy" id="29729"/>
    <lineage>
        <taxon>Eukaryota</taxon>
        <taxon>Viridiplantae</taxon>
        <taxon>Streptophyta</taxon>
        <taxon>Embryophyta</taxon>
        <taxon>Tracheophyta</taxon>
        <taxon>Spermatophyta</taxon>
        <taxon>Magnoliopsida</taxon>
        <taxon>eudicotyledons</taxon>
        <taxon>Gunneridae</taxon>
        <taxon>Pentapetalae</taxon>
        <taxon>rosids</taxon>
        <taxon>malvids</taxon>
        <taxon>Malvales</taxon>
        <taxon>Malvaceae</taxon>
        <taxon>Malvoideae</taxon>
        <taxon>Gossypium</taxon>
    </lineage>
</organism>
<gene>
    <name evidence="1" type="ORF">F383_29210</name>
</gene>
<keyword evidence="1" id="KW-0255">Endonuclease</keyword>
<sequence>MGHTARSHAHVGRPCVTHGLDRRPCAYPWGQIQGYFQSHFVTLTTYAHILLQQHTTRHRWELKRP</sequence>
<dbReference type="AlphaFoldDB" id="A0A0B0MZ46"/>
<protein>
    <submittedName>
        <fullName evidence="1">Putative crossover junction endonuclease EME2</fullName>
    </submittedName>
</protein>
<dbReference type="Proteomes" id="UP000032142">
    <property type="component" value="Unassembled WGS sequence"/>
</dbReference>
<proteinExistence type="predicted"/>
<dbReference type="EMBL" id="JRRC01407350">
    <property type="protein sequence ID" value="KHG04201.1"/>
    <property type="molecule type" value="Genomic_DNA"/>
</dbReference>
<keyword evidence="1" id="KW-0378">Hydrolase</keyword>
<accession>A0A0B0MZ46</accession>